<dbReference type="UniPathway" id="UPA00558">
    <property type="reaction ID" value="UER00616"/>
</dbReference>
<feature type="chain" id="PRO_5023486475" description="Phosphatidylserine decarboxylase alpha chain" evidence="11">
    <location>
        <begin position="228"/>
        <end position="270"/>
    </location>
</feature>
<name>H5TR67_GORO1</name>
<dbReference type="STRING" id="1108044.GOOTI_190_00170"/>
<comment type="subunit">
    <text evidence="11">Heterodimer of a large membrane-associated beta subunit and a small pyruvoyl-containing alpha subunit.</text>
</comment>
<evidence type="ECO:0000256" key="9">
    <source>
        <dbReference type="ARBA" id="ARBA00023264"/>
    </source>
</evidence>
<dbReference type="PANTHER" id="PTHR35809:SF1">
    <property type="entry name" value="ARCHAETIDYLSERINE DECARBOXYLASE PROENZYME-RELATED"/>
    <property type="match status" value="1"/>
</dbReference>
<gene>
    <name evidence="11 13" type="primary">psd</name>
    <name evidence="13" type="ORF">GOOTI_190_00170</name>
</gene>
<evidence type="ECO:0000256" key="12">
    <source>
        <dbReference type="SAM" id="MobiDB-lite"/>
    </source>
</evidence>
<organism evidence="13 14">
    <name type="scientific">Gordonia otitidis (strain DSM 44809 / CCUG 52243 / JCM 12355 / NBRC 100426 / IFM 10032)</name>
    <dbReference type="NCBI Taxonomy" id="1108044"/>
    <lineage>
        <taxon>Bacteria</taxon>
        <taxon>Bacillati</taxon>
        <taxon>Actinomycetota</taxon>
        <taxon>Actinomycetes</taxon>
        <taxon>Mycobacteriales</taxon>
        <taxon>Gordoniaceae</taxon>
        <taxon>Gordonia</taxon>
    </lineage>
</organism>
<feature type="modified residue" description="Pyruvic acid (Ser); by autocatalysis" evidence="11">
    <location>
        <position position="228"/>
    </location>
</feature>
<comment type="caution">
    <text evidence="13">The sequence shown here is derived from an EMBL/GenBank/DDBJ whole genome shotgun (WGS) entry which is preliminary data.</text>
</comment>
<evidence type="ECO:0000256" key="7">
    <source>
        <dbReference type="ARBA" id="ARBA00023209"/>
    </source>
</evidence>
<keyword evidence="2 11" id="KW-0444">Lipid biosynthesis</keyword>
<evidence type="ECO:0000256" key="2">
    <source>
        <dbReference type="ARBA" id="ARBA00022516"/>
    </source>
</evidence>
<evidence type="ECO:0000313" key="14">
    <source>
        <dbReference type="Proteomes" id="UP000005038"/>
    </source>
</evidence>
<evidence type="ECO:0000256" key="11">
    <source>
        <dbReference type="HAMAP-Rule" id="MF_00664"/>
    </source>
</evidence>
<comment type="cofactor">
    <cofactor evidence="11">
        <name>pyruvate</name>
        <dbReference type="ChEBI" id="CHEBI:15361"/>
    </cofactor>
    <text evidence="11">Binds 1 pyruvoyl group covalently per subunit.</text>
</comment>
<dbReference type="AlphaFoldDB" id="H5TR67"/>
<dbReference type="Pfam" id="PF02666">
    <property type="entry name" value="PS_Dcarbxylase"/>
    <property type="match status" value="1"/>
</dbReference>
<keyword evidence="7 11" id="KW-0594">Phospholipid biosynthesis</keyword>
<comment type="similarity">
    <text evidence="11">Belongs to the phosphatidylserine decarboxylase family. PSD-A subfamily.</text>
</comment>
<dbReference type="EMBL" id="BAFB01000190">
    <property type="protein sequence ID" value="GAB35975.1"/>
    <property type="molecule type" value="Genomic_DNA"/>
</dbReference>
<feature type="site" description="Cleavage (non-hydrolytic); by autocatalysis" evidence="11">
    <location>
        <begin position="227"/>
        <end position="228"/>
    </location>
</feature>
<accession>H5TR67</accession>
<proteinExistence type="inferred from homology"/>
<sequence length="270" mass="27945">MARRPRPDASAQHPATESDGPLRSGLTPTHLLALARETLPPIHPAGLPFVAAASAVALAGRRRRWVAVPATAAAGACAAFFRHPSRVPPTEAGVVVAPADGIVSLVDEAVPPPESGLGLQPRPRVSTFLSIFDVHVQRVPIGGTVLSVTHTPGTFVSADLPEASSANERTTMVLRPDGTPSPDDPSPRDTDIAVVQIAGLLARRIVCEPEVGDHLAIGDTYGLIRFGSRVDVYLPPNTQQRVLIGQRTVGAETPLAVLGGSGTTPVGDGG</sequence>
<comment type="pathway">
    <text evidence="11">Phospholipid metabolism; phosphatidylethanolamine biosynthesis; phosphatidylethanolamine from CDP-diacylglycerol: step 2/2.</text>
</comment>
<feature type="region of interest" description="Disordered" evidence="12">
    <location>
        <begin position="1"/>
        <end position="26"/>
    </location>
</feature>
<feature type="chain" id="PRO_5023486476" description="Phosphatidylserine decarboxylase beta chain" evidence="11">
    <location>
        <begin position="1"/>
        <end position="227"/>
    </location>
</feature>
<keyword evidence="6 11" id="KW-0865">Zymogen</keyword>
<evidence type="ECO:0000256" key="1">
    <source>
        <dbReference type="ARBA" id="ARBA00022475"/>
    </source>
</evidence>
<dbReference type="GO" id="GO:0004609">
    <property type="term" value="F:phosphatidylserine decarboxylase activity"/>
    <property type="evidence" value="ECO:0007669"/>
    <property type="project" value="UniProtKB-UniRule"/>
</dbReference>
<protein>
    <recommendedName>
        <fullName evidence="11">Phosphatidylserine decarboxylase proenzyme</fullName>
        <ecNumber evidence="11">4.1.1.65</ecNumber>
    </recommendedName>
    <component>
        <recommendedName>
            <fullName evidence="11">Phosphatidylserine decarboxylase alpha chain</fullName>
        </recommendedName>
    </component>
    <component>
        <recommendedName>
            <fullName evidence="11">Phosphatidylserine decarboxylase beta chain</fullName>
        </recommendedName>
    </component>
</protein>
<keyword evidence="4 11" id="KW-0443">Lipid metabolism</keyword>
<dbReference type="InterPro" id="IPR003817">
    <property type="entry name" value="PS_Dcarbxylase"/>
</dbReference>
<reference evidence="13" key="1">
    <citation type="submission" date="2012-02" db="EMBL/GenBank/DDBJ databases">
        <title>Whole genome shotgun sequence of Gordonia otitidis NBRC 100426.</title>
        <authorList>
            <person name="Yoshida I."/>
            <person name="Hosoyama A."/>
            <person name="Tsuchikane K."/>
            <person name="Katsumata H."/>
            <person name="Yamazaki S."/>
            <person name="Fujita N."/>
        </authorList>
    </citation>
    <scope>NUCLEOTIDE SEQUENCE [LARGE SCALE GENOMIC DNA]</scope>
    <source>
        <strain evidence="13">NBRC 100426</strain>
    </source>
</reference>
<comment type="PTM">
    <text evidence="11">Is synthesized initially as an inactive proenzyme. Formation of the active enzyme involves a self-maturation process in which the active site pyruvoyl group is generated from an internal serine residue via an autocatalytic post-translational modification. Two non-identical subunits are generated from the proenzyme in this reaction, and the pyruvate is formed at the N-terminus of the alpha chain, which is derived from the carboxyl end of the proenzyme. The post-translation cleavage follows an unusual pathway, termed non-hydrolytic serinolysis, in which the side chain hydroxyl group of the serine supplies its oxygen atom to form the C-terminus of the beta chain, while the remainder of the serine residue undergoes an oxidative deamination to produce ammonia and the pyruvoyl prosthetic group on the alpha chain.</text>
</comment>
<keyword evidence="10 11" id="KW-0670">Pyruvate</keyword>
<dbReference type="InterPro" id="IPR033175">
    <property type="entry name" value="PSD-A"/>
</dbReference>
<keyword evidence="9 11" id="KW-1208">Phospholipid metabolism</keyword>
<dbReference type="EC" id="4.1.1.65" evidence="11"/>
<keyword evidence="5 11" id="KW-0472">Membrane</keyword>
<dbReference type="GO" id="GO:0006646">
    <property type="term" value="P:phosphatidylethanolamine biosynthetic process"/>
    <property type="evidence" value="ECO:0007669"/>
    <property type="project" value="UniProtKB-UniRule"/>
</dbReference>
<dbReference type="NCBIfam" id="NF003679">
    <property type="entry name" value="PRK05305.1-3"/>
    <property type="match status" value="1"/>
</dbReference>
<feature type="active site" description="Schiff-base intermediate with substrate; via pyruvic acid" evidence="11">
    <location>
        <position position="228"/>
    </location>
</feature>
<keyword evidence="1 11" id="KW-1003">Cell membrane</keyword>
<keyword evidence="14" id="KW-1185">Reference proteome</keyword>
<evidence type="ECO:0000256" key="3">
    <source>
        <dbReference type="ARBA" id="ARBA00022793"/>
    </source>
</evidence>
<evidence type="ECO:0000256" key="4">
    <source>
        <dbReference type="ARBA" id="ARBA00023098"/>
    </source>
</evidence>
<keyword evidence="8 11" id="KW-0456">Lyase</keyword>
<evidence type="ECO:0000256" key="6">
    <source>
        <dbReference type="ARBA" id="ARBA00023145"/>
    </source>
</evidence>
<keyword evidence="3 11" id="KW-0210">Decarboxylase</keyword>
<evidence type="ECO:0000256" key="10">
    <source>
        <dbReference type="ARBA" id="ARBA00023317"/>
    </source>
</evidence>
<dbReference type="RefSeq" id="WP_007240176.1">
    <property type="nucleotide sequence ID" value="NZ_BAFB01000190.1"/>
</dbReference>
<comment type="catalytic activity">
    <reaction evidence="11">
        <text>a 1,2-diacyl-sn-glycero-3-phospho-L-serine + H(+) = a 1,2-diacyl-sn-glycero-3-phosphoethanolamine + CO2</text>
        <dbReference type="Rhea" id="RHEA:20828"/>
        <dbReference type="ChEBI" id="CHEBI:15378"/>
        <dbReference type="ChEBI" id="CHEBI:16526"/>
        <dbReference type="ChEBI" id="CHEBI:57262"/>
        <dbReference type="ChEBI" id="CHEBI:64612"/>
        <dbReference type="EC" id="4.1.1.65"/>
    </reaction>
</comment>
<evidence type="ECO:0000256" key="5">
    <source>
        <dbReference type="ARBA" id="ARBA00023136"/>
    </source>
</evidence>
<evidence type="ECO:0000256" key="8">
    <source>
        <dbReference type="ARBA" id="ARBA00023239"/>
    </source>
</evidence>
<dbReference type="HAMAP" id="MF_00664">
    <property type="entry name" value="PS_decarb_PSD_A"/>
    <property type="match status" value="1"/>
</dbReference>
<evidence type="ECO:0000313" key="13">
    <source>
        <dbReference type="EMBL" id="GAB35975.1"/>
    </source>
</evidence>
<comment type="function">
    <text evidence="11">Catalyzes the formation of phosphatidylethanolamine (PtdEtn) from phosphatidylserine (PtdSer).</text>
</comment>
<dbReference type="PANTHER" id="PTHR35809">
    <property type="entry name" value="ARCHAETIDYLSERINE DECARBOXYLASE PROENZYME-RELATED"/>
    <property type="match status" value="1"/>
</dbReference>
<comment type="subcellular location">
    <subcellularLocation>
        <location evidence="11">Cell membrane</location>
        <topology evidence="11">Peripheral membrane protein</topology>
    </subcellularLocation>
</comment>
<dbReference type="Proteomes" id="UP000005038">
    <property type="component" value="Unassembled WGS sequence"/>
</dbReference>
<dbReference type="GO" id="GO:0005886">
    <property type="term" value="C:plasma membrane"/>
    <property type="evidence" value="ECO:0007669"/>
    <property type="project" value="UniProtKB-SubCell"/>
</dbReference>